<sequence length="178" mass="19925">MSKLTRYFNLMAVRRASILLTSQLVTMELSKNTSWGKEISGKVTHSPLSLVLNRTATEMNIKYHPRCSSSKLTHLCFGDDLLIFIDESLDFVLNVLQVLQKFKHRSGLAVSVQKSSFFASGLSMEDIDTIKAYAWMPNASLPVMYLGVPLCTKKLSPTNCEVFLDSQDFILLSSSTPH</sequence>
<dbReference type="InterPro" id="IPR000477">
    <property type="entry name" value="RT_dom"/>
</dbReference>
<accession>A0ABQ7ALK7</accession>
<evidence type="ECO:0000313" key="3">
    <source>
        <dbReference type="Proteomes" id="UP000266723"/>
    </source>
</evidence>
<reference evidence="2 3" key="1">
    <citation type="journal article" date="2020" name="BMC Genomics">
        <title>Intraspecific diversification of the crop wild relative Brassica cretica Lam. using demographic model selection.</title>
        <authorList>
            <person name="Kioukis A."/>
            <person name="Michalopoulou V.A."/>
            <person name="Briers L."/>
            <person name="Pirintsos S."/>
            <person name="Studholme D.J."/>
            <person name="Pavlidis P."/>
            <person name="Sarris P.F."/>
        </authorList>
    </citation>
    <scope>NUCLEOTIDE SEQUENCE [LARGE SCALE GENOMIC DNA]</scope>
    <source>
        <strain evidence="3">cv. PFS-1207/04</strain>
    </source>
</reference>
<dbReference type="Proteomes" id="UP000266723">
    <property type="component" value="Unassembled WGS sequence"/>
</dbReference>
<name>A0ABQ7ALK7_BRACR</name>
<gene>
    <name evidence="2" type="ORF">DY000_02053299</name>
</gene>
<dbReference type="EMBL" id="QGKV02002055">
    <property type="protein sequence ID" value="KAF3498767.1"/>
    <property type="molecule type" value="Genomic_DNA"/>
</dbReference>
<dbReference type="Pfam" id="PF00078">
    <property type="entry name" value="RVT_1"/>
    <property type="match status" value="1"/>
</dbReference>
<organism evidence="2 3">
    <name type="scientific">Brassica cretica</name>
    <name type="common">Mustard</name>
    <dbReference type="NCBI Taxonomy" id="69181"/>
    <lineage>
        <taxon>Eukaryota</taxon>
        <taxon>Viridiplantae</taxon>
        <taxon>Streptophyta</taxon>
        <taxon>Embryophyta</taxon>
        <taxon>Tracheophyta</taxon>
        <taxon>Spermatophyta</taxon>
        <taxon>Magnoliopsida</taxon>
        <taxon>eudicotyledons</taxon>
        <taxon>Gunneridae</taxon>
        <taxon>Pentapetalae</taxon>
        <taxon>rosids</taxon>
        <taxon>malvids</taxon>
        <taxon>Brassicales</taxon>
        <taxon>Brassicaceae</taxon>
        <taxon>Brassiceae</taxon>
        <taxon>Brassica</taxon>
    </lineage>
</organism>
<evidence type="ECO:0000313" key="2">
    <source>
        <dbReference type="EMBL" id="KAF3498767.1"/>
    </source>
</evidence>
<protein>
    <recommendedName>
        <fullName evidence="1">Reverse transcriptase domain-containing protein</fullName>
    </recommendedName>
</protein>
<proteinExistence type="predicted"/>
<comment type="caution">
    <text evidence="2">The sequence shown here is derived from an EMBL/GenBank/DDBJ whole genome shotgun (WGS) entry which is preliminary data.</text>
</comment>
<evidence type="ECO:0000259" key="1">
    <source>
        <dbReference type="Pfam" id="PF00078"/>
    </source>
</evidence>
<keyword evidence="3" id="KW-1185">Reference proteome</keyword>
<feature type="domain" description="Reverse transcriptase" evidence="1">
    <location>
        <begin position="52"/>
        <end position="149"/>
    </location>
</feature>